<sequence length="24" mass="2742">MNTDVRVEIVSDNALNEGSHNRDR</sequence>
<dbReference type="AlphaFoldDB" id="A0A392VJ71"/>
<reference evidence="2 3" key="1">
    <citation type="journal article" date="2018" name="Front. Plant Sci.">
        <title>Red Clover (Trifolium pratense) and Zigzag Clover (T. medium) - A Picture of Genomic Similarities and Differences.</title>
        <authorList>
            <person name="Dluhosova J."/>
            <person name="Istvanek J."/>
            <person name="Nedelnik J."/>
            <person name="Repkova J."/>
        </authorList>
    </citation>
    <scope>NUCLEOTIDE SEQUENCE [LARGE SCALE GENOMIC DNA]</scope>
    <source>
        <strain evidence="3">cv. 10/8</strain>
        <tissue evidence="2">Leaf</tissue>
    </source>
</reference>
<name>A0A392VJ71_9FABA</name>
<evidence type="ECO:0000313" key="2">
    <source>
        <dbReference type="EMBL" id="MCI87967.1"/>
    </source>
</evidence>
<accession>A0A392VJ71</accession>
<evidence type="ECO:0000313" key="3">
    <source>
        <dbReference type="Proteomes" id="UP000265520"/>
    </source>
</evidence>
<dbReference type="Proteomes" id="UP000265520">
    <property type="component" value="Unassembled WGS sequence"/>
</dbReference>
<keyword evidence="3" id="KW-1185">Reference proteome</keyword>
<protein>
    <submittedName>
        <fullName evidence="2">Uncharacterized protein</fullName>
    </submittedName>
</protein>
<feature type="region of interest" description="Disordered" evidence="1">
    <location>
        <begin position="1"/>
        <end position="24"/>
    </location>
</feature>
<evidence type="ECO:0000256" key="1">
    <source>
        <dbReference type="SAM" id="MobiDB-lite"/>
    </source>
</evidence>
<proteinExistence type="predicted"/>
<feature type="non-terminal residue" evidence="2">
    <location>
        <position position="24"/>
    </location>
</feature>
<comment type="caution">
    <text evidence="2">The sequence shown here is derived from an EMBL/GenBank/DDBJ whole genome shotgun (WGS) entry which is preliminary data.</text>
</comment>
<organism evidence="2 3">
    <name type="scientific">Trifolium medium</name>
    <dbReference type="NCBI Taxonomy" id="97028"/>
    <lineage>
        <taxon>Eukaryota</taxon>
        <taxon>Viridiplantae</taxon>
        <taxon>Streptophyta</taxon>
        <taxon>Embryophyta</taxon>
        <taxon>Tracheophyta</taxon>
        <taxon>Spermatophyta</taxon>
        <taxon>Magnoliopsida</taxon>
        <taxon>eudicotyledons</taxon>
        <taxon>Gunneridae</taxon>
        <taxon>Pentapetalae</taxon>
        <taxon>rosids</taxon>
        <taxon>fabids</taxon>
        <taxon>Fabales</taxon>
        <taxon>Fabaceae</taxon>
        <taxon>Papilionoideae</taxon>
        <taxon>50 kb inversion clade</taxon>
        <taxon>NPAAA clade</taxon>
        <taxon>Hologalegina</taxon>
        <taxon>IRL clade</taxon>
        <taxon>Trifolieae</taxon>
        <taxon>Trifolium</taxon>
    </lineage>
</organism>
<dbReference type="EMBL" id="LXQA011180187">
    <property type="protein sequence ID" value="MCI87967.1"/>
    <property type="molecule type" value="Genomic_DNA"/>
</dbReference>